<keyword evidence="5" id="KW-0633">Potassium transport</keyword>
<evidence type="ECO:0000256" key="9">
    <source>
        <dbReference type="ARBA" id="ARBA00022989"/>
    </source>
</evidence>
<keyword evidence="3" id="KW-0813">Transport</keyword>
<feature type="domain" description="K+ potassium transporter integral membrane" evidence="14">
    <location>
        <begin position="55"/>
        <end position="180"/>
    </location>
</feature>
<comment type="subcellular location">
    <subcellularLocation>
        <location evidence="1">Membrane</location>
        <topology evidence="1">Multi-pass membrane protein</topology>
    </subcellularLocation>
</comment>
<evidence type="ECO:0000256" key="11">
    <source>
        <dbReference type="ARBA" id="ARBA00023136"/>
    </source>
</evidence>
<dbReference type="PANTHER" id="PTHR30540">
    <property type="entry name" value="OSMOTIC STRESS POTASSIUM TRANSPORTER"/>
    <property type="match status" value="1"/>
</dbReference>
<evidence type="ECO:0000256" key="5">
    <source>
        <dbReference type="ARBA" id="ARBA00022538"/>
    </source>
</evidence>
<dbReference type="AlphaFoldDB" id="A0A6N9QZX0"/>
<evidence type="ECO:0000256" key="7">
    <source>
        <dbReference type="ARBA" id="ARBA00022847"/>
    </source>
</evidence>
<dbReference type="GO" id="GO:0016020">
    <property type="term" value="C:membrane"/>
    <property type="evidence" value="ECO:0007669"/>
    <property type="project" value="UniProtKB-SubCell"/>
</dbReference>
<dbReference type="PANTHER" id="PTHR30540:SF79">
    <property type="entry name" value="LOW AFFINITY POTASSIUM TRANSPORT SYSTEM PROTEIN KUP"/>
    <property type="match status" value="1"/>
</dbReference>
<comment type="caution">
    <text evidence="16">The sequence shown here is derived from an EMBL/GenBank/DDBJ whole genome shotgun (WGS) entry which is preliminary data.</text>
</comment>
<evidence type="ECO:0000313" key="17">
    <source>
        <dbReference type="Proteomes" id="UP000471026"/>
    </source>
</evidence>
<evidence type="ECO:0000313" key="16">
    <source>
        <dbReference type="EMBL" id="NDO78795.1"/>
    </source>
</evidence>
<evidence type="ECO:0000259" key="15">
    <source>
        <dbReference type="Pfam" id="PF22776"/>
    </source>
</evidence>
<evidence type="ECO:0000259" key="14">
    <source>
        <dbReference type="Pfam" id="PF02705"/>
    </source>
</evidence>
<keyword evidence="4" id="KW-1003">Cell membrane</keyword>
<keyword evidence="6 13" id="KW-0812">Transmembrane</keyword>
<feature type="domain" description="K+ potassium transporter C-terminal" evidence="15">
    <location>
        <begin position="191"/>
        <end position="283"/>
    </location>
</feature>
<dbReference type="Proteomes" id="UP000471026">
    <property type="component" value="Unassembled WGS sequence"/>
</dbReference>
<evidence type="ECO:0000256" key="1">
    <source>
        <dbReference type="ARBA" id="ARBA00004141"/>
    </source>
</evidence>
<evidence type="ECO:0000256" key="2">
    <source>
        <dbReference type="ARBA" id="ARBA00007019"/>
    </source>
</evidence>
<dbReference type="Pfam" id="PF22776">
    <property type="entry name" value="K_trans_C"/>
    <property type="match status" value="1"/>
</dbReference>
<feature type="transmembrane region" description="Helical" evidence="13">
    <location>
        <begin position="55"/>
        <end position="74"/>
    </location>
</feature>
<evidence type="ECO:0000256" key="6">
    <source>
        <dbReference type="ARBA" id="ARBA00022692"/>
    </source>
</evidence>
<proteinExistence type="inferred from homology"/>
<gene>
    <name evidence="16" type="ORF">GKZ75_11315</name>
</gene>
<feature type="transmembrane region" description="Helical" evidence="13">
    <location>
        <begin position="80"/>
        <end position="102"/>
    </location>
</feature>
<feature type="region of interest" description="Disordered" evidence="12">
    <location>
        <begin position="281"/>
        <end position="314"/>
    </location>
</feature>
<protein>
    <recommendedName>
        <fullName evidence="18">Potassium transporter Kup</fullName>
    </recommendedName>
</protein>
<sequence>MGTPAPGRTGHHGHRDRLPVRDLRGVLLRTAGRAAGLPSPHDRASHGSARGRADLIPSVNWALFIGVLVLLVVFRSSERLAVAYGLAVTGTFLLTTTLFLVYAHTKLRWPLWRLIALGTVLYVVEGLFFAANTVKLFHGGWLPLAIAGIMGASMLTWRKGRRIVMAYQRDVEGPLTDFIRRARNGHLNEVPGTAVYLHPNTVSTPLALSENARFNRVIHEKVFIVRTVPANVPHVAPQDTVTVDRTGADSDHITQLTLHFGFLEDPDVPAGLRIARDHGVDIAPGSPAAAGRPGASERETDGPVTPRTATRTTW</sequence>
<evidence type="ECO:0000256" key="13">
    <source>
        <dbReference type="SAM" id="Phobius"/>
    </source>
</evidence>
<evidence type="ECO:0000256" key="10">
    <source>
        <dbReference type="ARBA" id="ARBA00023065"/>
    </source>
</evidence>
<evidence type="ECO:0000256" key="12">
    <source>
        <dbReference type="SAM" id="MobiDB-lite"/>
    </source>
</evidence>
<organism evidence="16 17">
    <name type="scientific">Kocuria marina subsp. indica</name>
    <dbReference type="NCBI Taxonomy" id="1049583"/>
    <lineage>
        <taxon>Bacteria</taxon>
        <taxon>Bacillati</taxon>
        <taxon>Actinomycetota</taxon>
        <taxon>Actinomycetes</taxon>
        <taxon>Micrococcales</taxon>
        <taxon>Micrococcaceae</taxon>
        <taxon>Kocuria</taxon>
    </lineage>
</organism>
<keyword evidence="9 13" id="KW-1133">Transmembrane helix</keyword>
<name>A0A6N9QZX0_9MICC</name>
<dbReference type="EMBL" id="WMHZ01000017">
    <property type="protein sequence ID" value="NDO78795.1"/>
    <property type="molecule type" value="Genomic_DNA"/>
</dbReference>
<keyword evidence="10" id="KW-0406">Ion transport</keyword>
<feature type="transmembrane region" description="Helical" evidence="13">
    <location>
        <begin position="114"/>
        <end position="134"/>
    </location>
</feature>
<accession>A0A6N9QZX0</accession>
<dbReference type="InterPro" id="IPR053952">
    <property type="entry name" value="K_trans_C"/>
</dbReference>
<reference evidence="16 17" key="1">
    <citation type="submission" date="2019-11" db="EMBL/GenBank/DDBJ databases">
        <title>Draft genome sequence of Kocuria indica DP-K7, a methyl red degrading Actinobacterium.</title>
        <authorList>
            <person name="Kumaran S."/>
            <person name="Tischler D."/>
            <person name="Ngo A.C.R."/>
            <person name="Schultes F."/>
        </authorList>
    </citation>
    <scope>NUCLEOTIDE SEQUENCE [LARGE SCALE GENOMIC DNA]</scope>
    <source>
        <strain evidence="16 17">DP-K7</strain>
    </source>
</reference>
<keyword evidence="8" id="KW-0630">Potassium</keyword>
<dbReference type="InterPro" id="IPR003855">
    <property type="entry name" value="K+_transporter"/>
</dbReference>
<keyword evidence="11 13" id="KW-0472">Membrane</keyword>
<evidence type="ECO:0000256" key="3">
    <source>
        <dbReference type="ARBA" id="ARBA00022448"/>
    </source>
</evidence>
<dbReference type="GO" id="GO:0015293">
    <property type="term" value="F:symporter activity"/>
    <property type="evidence" value="ECO:0007669"/>
    <property type="project" value="UniProtKB-KW"/>
</dbReference>
<evidence type="ECO:0008006" key="18">
    <source>
        <dbReference type="Google" id="ProtNLM"/>
    </source>
</evidence>
<feature type="transmembrane region" description="Helical" evidence="13">
    <location>
        <begin position="140"/>
        <end position="157"/>
    </location>
</feature>
<dbReference type="GO" id="GO:0015079">
    <property type="term" value="F:potassium ion transmembrane transporter activity"/>
    <property type="evidence" value="ECO:0007669"/>
    <property type="project" value="InterPro"/>
</dbReference>
<dbReference type="Pfam" id="PF02705">
    <property type="entry name" value="K_trans"/>
    <property type="match status" value="1"/>
</dbReference>
<dbReference type="InterPro" id="IPR053951">
    <property type="entry name" value="K_trans_N"/>
</dbReference>
<comment type="similarity">
    <text evidence="2">Belongs to the HAK/KUP transporter (TC 2.A.72) family.</text>
</comment>
<feature type="compositionally biased region" description="Low complexity" evidence="12">
    <location>
        <begin position="283"/>
        <end position="294"/>
    </location>
</feature>
<evidence type="ECO:0000256" key="8">
    <source>
        <dbReference type="ARBA" id="ARBA00022958"/>
    </source>
</evidence>
<evidence type="ECO:0000256" key="4">
    <source>
        <dbReference type="ARBA" id="ARBA00022475"/>
    </source>
</evidence>
<keyword evidence="7" id="KW-0769">Symport</keyword>